<dbReference type="InterPro" id="IPR011008">
    <property type="entry name" value="Dimeric_a/b-barrel"/>
</dbReference>
<evidence type="ECO:0000256" key="1">
    <source>
        <dbReference type="ARBA" id="ARBA00023015"/>
    </source>
</evidence>
<protein>
    <submittedName>
        <fullName evidence="5">ArsR family transcriptional regulator</fullName>
    </submittedName>
</protein>
<dbReference type="InterPro" id="IPR000485">
    <property type="entry name" value="AsnC-type_HTH_dom"/>
</dbReference>
<evidence type="ECO:0000256" key="3">
    <source>
        <dbReference type="ARBA" id="ARBA00023163"/>
    </source>
</evidence>
<dbReference type="PANTHER" id="PTHR30154">
    <property type="entry name" value="LEUCINE-RESPONSIVE REGULATORY PROTEIN"/>
    <property type="match status" value="1"/>
</dbReference>
<dbReference type="InterPro" id="IPR036388">
    <property type="entry name" value="WH-like_DNA-bd_sf"/>
</dbReference>
<dbReference type="Pfam" id="PF01037">
    <property type="entry name" value="AsnC_trans_reg"/>
    <property type="match status" value="1"/>
</dbReference>
<evidence type="ECO:0000259" key="4">
    <source>
        <dbReference type="PROSITE" id="PS50956"/>
    </source>
</evidence>
<dbReference type="OrthoDB" id="7847328at2"/>
<dbReference type="InterPro" id="IPR011991">
    <property type="entry name" value="ArsR-like_HTH"/>
</dbReference>
<keyword evidence="3" id="KW-0804">Transcription</keyword>
<dbReference type="PANTHER" id="PTHR30154:SF17">
    <property type="entry name" value="DNA-BINDING TRANSCRIPTIONAL ACTIVATOR DECR"/>
    <property type="match status" value="1"/>
</dbReference>
<dbReference type="PROSITE" id="PS00519">
    <property type="entry name" value="HTH_ASNC_1"/>
    <property type="match status" value="1"/>
</dbReference>
<dbReference type="PROSITE" id="PS50956">
    <property type="entry name" value="HTH_ASNC_2"/>
    <property type="match status" value="1"/>
</dbReference>
<dbReference type="SMART" id="SM00344">
    <property type="entry name" value="HTH_ASNC"/>
    <property type="match status" value="1"/>
</dbReference>
<dbReference type="Proteomes" id="UP000233491">
    <property type="component" value="Unassembled WGS sequence"/>
</dbReference>
<dbReference type="GO" id="GO:0043200">
    <property type="term" value="P:response to amino acid"/>
    <property type="evidence" value="ECO:0007669"/>
    <property type="project" value="TreeGrafter"/>
</dbReference>
<evidence type="ECO:0000313" key="6">
    <source>
        <dbReference type="Proteomes" id="UP000233491"/>
    </source>
</evidence>
<dbReference type="AlphaFoldDB" id="A0A1I4VG69"/>
<organism evidence="5 6">
    <name type="scientific">Pleomorphomonas diazotrophica</name>
    <dbReference type="NCBI Taxonomy" id="1166257"/>
    <lineage>
        <taxon>Bacteria</taxon>
        <taxon>Pseudomonadati</taxon>
        <taxon>Pseudomonadota</taxon>
        <taxon>Alphaproteobacteria</taxon>
        <taxon>Hyphomicrobiales</taxon>
        <taxon>Pleomorphomonadaceae</taxon>
        <taxon>Pleomorphomonas</taxon>
    </lineage>
</organism>
<keyword evidence="2" id="KW-0238">DNA-binding</keyword>
<comment type="caution">
    <text evidence="5">The sequence shown here is derived from an EMBL/GenBank/DDBJ whole genome shotgun (WGS) entry which is preliminary data.</text>
</comment>
<dbReference type="SUPFAM" id="SSF46785">
    <property type="entry name" value="Winged helix' DNA-binding domain"/>
    <property type="match status" value="1"/>
</dbReference>
<feature type="domain" description="HTH asnC-type" evidence="4">
    <location>
        <begin position="2"/>
        <end position="63"/>
    </location>
</feature>
<dbReference type="GO" id="GO:0005829">
    <property type="term" value="C:cytosol"/>
    <property type="evidence" value="ECO:0007669"/>
    <property type="project" value="TreeGrafter"/>
</dbReference>
<dbReference type="InterPro" id="IPR019887">
    <property type="entry name" value="Tscrpt_reg_AsnC/Lrp_C"/>
</dbReference>
<keyword evidence="6" id="KW-1185">Reference proteome</keyword>
<dbReference type="InterPro" id="IPR019888">
    <property type="entry name" value="Tscrpt_reg_AsnC-like"/>
</dbReference>
<dbReference type="Pfam" id="PF13412">
    <property type="entry name" value="HTH_24"/>
    <property type="match status" value="1"/>
</dbReference>
<dbReference type="EMBL" id="PJNW01000002">
    <property type="protein sequence ID" value="PKR90085.1"/>
    <property type="molecule type" value="Genomic_DNA"/>
</dbReference>
<dbReference type="Gene3D" id="1.10.10.10">
    <property type="entry name" value="Winged helix-like DNA-binding domain superfamily/Winged helix DNA-binding domain"/>
    <property type="match status" value="1"/>
</dbReference>
<evidence type="ECO:0000313" key="5">
    <source>
        <dbReference type="EMBL" id="PKR90085.1"/>
    </source>
</evidence>
<reference evidence="5 6" key="1">
    <citation type="submission" date="2017-12" db="EMBL/GenBank/DDBJ databases">
        <title>Anaerobic carbon monoxide metabolism by Pleomorphomonas carboxyditropha sp. nov., a new mesophilic hydrogenogenic carboxidotroph.</title>
        <authorList>
            <person name="Esquivel-Elizondo S."/>
            <person name="Krajmalnik-Brown R."/>
        </authorList>
    </citation>
    <scope>NUCLEOTIDE SEQUENCE [LARGE SCALE GENOMIC DNA]</scope>
    <source>
        <strain evidence="5 6">R5-392</strain>
    </source>
</reference>
<dbReference type="GO" id="GO:0043565">
    <property type="term" value="F:sequence-specific DNA binding"/>
    <property type="evidence" value="ECO:0007669"/>
    <property type="project" value="InterPro"/>
</dbReference>
<dbReference type="GO" id="GO:0006355">
    <property type="term" value="P:regulation of DNA-templated transcription"/>
    <property type="evidence" value="ECO:0007669"/>
    <property type="project" value="UniProtKB-ARBA"/>
</dbReference>
<keyword evidence="1" id="KW-0805">Transcription regulation</keyword>
<dbReference type="InterPro" id="IPR036390">
    <property type="entry name" value="WH_DNA-bd_sf"/>
</dbReference>
<sequence length="154" mass="17319">MLDERDRKLLELLQCDAGLSVVDLADRVALSVSACSRRIQRLEAEGYIARRTVVLDRGRLGVPTTVYALIRTAHHSSEWMERFAAVIADIPEVVEAHRLTGNVDYILKLALPRVEHYDVIYKKIIRKVELFDVSASISMETLKDGAPLPVDYAS</sequence>
<dbReference type="Gene3D" id="3.30.70.920">
    <property type="match status" value="1"/>
</dbReference>
<accession>A0A1I4VG69</accession>
<proteinExistence type="predicted"/>
<name>A0A1I4VG69_9HYPH</name>
<dbReference type="RefSeq" id="WP_101287182.1">
    <property type="nucleotide sequence ID" value="NZ_FOUQ01000011.1"/>
</dbReference>
<dbReference type="PRINTS" id="PR00033">
    <property type="entry name" value="HTHASNC"/>
</dbReference>
<evidence type="ECO:0000256" key="2">
    <source>
        <dbReference type="ARBA" id="ARBA00023125"/>
    </source>
</evidence>
<dbReference type="CDD" id="cd00090">
    <property type="entry name" value="HTH_ARSR"/>
    <property type="match status" value="1"/>
</dbReference>
<dbReference type="SUPFAM" id="SSF54909">
    <property type="entry name" value="Dimeric alpha+beta barrel"/>
    <property type="match status" value="1"/>
</dbReference>
<gene>
    <name evidence="5" type="ORF">CXZ10_01455</name>
</gene>
<dbReference type="InterPro" id="IPR019885">
    <property type="entry name" value="Tscrpt_reg_HTH_AsnC-type_CS"/>
</dbReference>